<accession>A0AAX6DMX6</accession>
<sequence length="84" mass="9896">MEKSRSFHSSSYYSFGYDGDEDRQQNRDKSYNFNGPSASSDPELKRKKRVASYNVLTMEGKLKSSFRSRFKWIKTKFTDIRYGA</sequence>
<protein>
    <submittedName>
        <fullName evidence="2">Uncharacterized protein</fullName>
    </submittedName>
</protein>
<dbReference type="EMBL" id="JANAVB010043219">
    <property type="protein sequence ID" value="KAJ6793111.1"/>
    <property type="molecule type" value="Genomic_DNA"/>
</dbReference>
<dbReference type="Proteomes" id="UP001140949">
    <property type="component" value="Unassembled WGS sequence"/>
</dbReference>
<comment type="caution">
    <text evidence="2">The sequence shown here is derived from an EMBL/GenBank/DDBJ whole genome shotgun (WGS) entry which is preliminary data.</text>
</comment>
<dbReference type="PANTHER" id="PTHR33193:SF7">
    <property type="entry name" value="OS06G0686600 PROTEIN"/>
    <property type="match status" value="1"/>
</dbReference>
<evidence type="ECO:0000313" key="4">
    <source>
        <dbReference type="Proteomes" id="UP001140949"/>
    </source>
</evidence>
<reference evidence="2" key="1">
    <citation type="journal article" date="2023" name="GigaByte">
        <title>Genome assembly of the bearded iris, Iris pallida Lam.</title>
        <authorList>
            <person name="Bruccoleri R.E."/>
            <person name="Oakeley E.J."/>
            <person name="Faust A.M.E."/>
            <person name="Altorfer M."/>
            <person name="Dessus-Babus S."/>
            <person name="Burckhardt D."/>
            <person name="Oertli M."/>
            <person name="Naumann U."/>
            <person name="Petersen F."/>
            <person name="Wong J."/>
        </authorList>
    </citation>
    <scope>NUCLEOTIDE SEQUENCE</scope>
    <source>
        <strain evidence="2">GSM-AAB239-AS_SAM_17_03QT</strain>
    </source>
</reference>
<reference evidence="2" key="2">
    <citation type="submission" date="2023-04" db="EMBL/GenBank/DDBJ databases">
        <authorList>
            <person name="Bruccoleri R.E."/>
            <person name="Oakeley E.J."/>
            <person name="Faust A.-M."/>
            <person name="Dessus-Babus S."/>
            <person name="Altorfer M."/>
            <person name="Burckhardt D."/>
            <person name="Oertli M."/>
            <person name="Naumann U."/>
            <person name="Petersen F."/>
            <person name="Wong J."/>
        </authorList>
    </citation>
    <scope>NUCLEOTIDE SEQUENCE</scope>
    <source>
        <strain evidence="2">GSM-AAB239-AS_SAM_17_03QT</strain>
        <tissue evidence="2">Leaf</tissue>
    </source>
</reference>
<feature type="region of interest" description="Disordered" evidence="1">
    <location>
        <begin position="1"/>
        <end position="46"/>
    </location>
</feature>
<evidence type="ECO:0000313" key="3">
    <source>
        <dbReference type="EMBL" id="KAJ6810963.1"/>
    </source>
</evidence>
<evidence type="ECO:0000256" key="1">
    <source>
        <dbReference type="SAM" id="MobiDB-lite"/>
    </source>
</evidence>
<proteinExistence type="predicted"/>
<feature type="compositionally biased region" description="Polar residues" evidence="1">
    <location>
        <begin position="31"/>
        <end position="40"/>
    </location>
</feature>
<name>A0AAX6DMX6_IRIPA</name>
<keyword evidence="4" id="KW-1185">Reference proteome</keyword>
<gene>
    <name evidence="2" type="ORF">M6B38_111045</name>
    <name evidence="3" type="ORF">M6B38_155905</name>
</gene>
<dbReference type="EMBL" id="JANAVB010032018">
    <property type="protein sequence ID" value="KAJ6810963.1"/>
    <property type="molecule type" value="Genomic_DNA"/>
</dbReference>
<organism evidence="2 4">
    <name type="scientific">Iris pallida</name>
    <name type="common">Sweet iris</name>
    <dbReference type="NCBI Taxonomy" id="29817"/>
    <lineage>
        <taxon>Eukaryota</taxon>
        <taxon>Viridiplantae</taxon>
        <taxon>Streptophyta</taxon>
        <taxon>Embryophyta</taxon>
        <taxon>Tracheophyta</taxon>
        <taxon>Spermatophyta</taxon>
        <taxon>Magnoliopsida</taxon>
        <taxon>Liliopsida</taxon>
        <taxon>Asparagales</taxon>
        <taxon>Iridaceae</taxon>
        <taxon>Iridoideae</taxon>
        <taxon>Irideae</taxon>
        <taxon>Iris</taxon>
    </lineage>
</organism>
<dbReference type="Pfam" id="PF12023">
    <property type="entry name" value="DUF3511"/>
    <property type="match status" value="1"/>
</dbReference>
<dbReference type="AlphaFoldDB" id="A0AAX6DMX6"/>
<dbReference type="InterPro" id="IPR021899">
    <property type="entry name" value="DUF3511"/>
</dbReference>
<evidence type="ECO:0000313" key="2">
    <source>
        <dbReference type="EMBL" id="KAJ6793111.1"/>
    </source>
</evidence>
<dbReference type="PANTHER" id="PTHR33193">
    <property type="entry name" value="DOMAIN PROTEIN, PUTATIVE (DUF3511)-RELATED"/>
    <property type="match status" value="1"/>
</dbReference>